<dbReference type="Gene3D" id="2.130.10.30">
    <property type="entry name" value="Regulator of chromosome condensation 1/beta-lactamase-inhibitor protein II"/>
    <property type="match status" value="2"/>
</dbReference>
<accession>A0A6A5BG04</accession>
<organism evidence="1 2">
    <name type="scientific">Naegleria fowleri</name>
    <name type="common">Brain eating amoeba</name>
    <dbReference type="NCBI Taxonomy" id="5763"/>
    <lineage>
        <taxon>Eukaryota</taxon>
        <taxon>Discoba</taxon>
        <taxon>Heterolobosea</taxon>
        <taxon>Tetramitia</taxon>
        <taxon>Eutetramitia</taxon>
        <taxon>Vahlkampfiidae</taxon>
        <taxon>Naegleria</taxon>
    </lineage>
</organism>
<dbReference type="GO" id="GO:0005085">
    <property type="term" value="F:guanyl-nucleotide exchange factor activity"/>
    <property type="evidence" value="ECO:0007669"/>
    <property type="project" value="TreeGrafter"/>
</dbReference>
<gene>
    <name evidence="1" type="ORF">FDP41_007099</name>
</gene>
<dbReference type="VEuPathDB" id="AmoebaDB:FDP41_007099"/>
<dbReference type="InterPro" id="IPR051553">
    <property type="entry name" value="Ran_GTPase-activating"/>
</dbReference>
<dbReference type="PANTHER" id="PTHR45982:SF10">
    <property type="entry name" value="RETINITIS PIGMENTOSA GTPASE REGULATOR"/>
    <property type="match status" value="1"/>
</dbReference>
<name>A0A6A5BG04_NAEFO</name>
<dbReference type="VEuPathDB" id="AmoebaDB:NF0076330"/>
<dbReference type="AlphaFoldDB" id="A0A6A5BG04"/>
<dbReference type="PANTHER" id="PTHR45982">
    <property type="entry name" value="REGULATOR OF CHROMOSOME CONDENSATION"/>
    <property type="match status" value="1"/>
</dbReference>
<dbReference type="InterPro" id="IPR009091">
    <property type="entry name" value="RCC1/BLIP-II"/>
</dbReference>
<dbReference type="EMBL" id="VFQX01000058">
    <property type="protein sequence ID" value="KAF0973712.1"/>
    <property type="molecule type" value="Genomic_DNA"/>
</dbReference>
<dbReference type="OrthoDB" id="10251955at2759"/>
<dbReference type="VEuPathDB" id="AmoebaDB:NfTy_008780"/>
<dbReference type="GeneID" id="68114317"/>
<evidence type="ECO:0000313" key="1">
    <source>
        <dbReference type="EMBL" id="KAF0973712.1"/>
    </source>
</evidence>
<dbReference type="SUPFAM" id="SSF50985">
    <property type="entry name" value="RCC1/BLIP-II"/>
    <property type="match status" value="1"/>
</dbReference>
<evidence type="ECO:0000313" key="2">
    <source>
        <dbReference type="Proteomes" id="UP000444721"/>
    </source>
</evidence>
<comment type="caution">
    <text evidence="1">The sequence shown here is derived from an EMBL/GenBank/DDBJ whole genome shotgun (WGS) entry which is preliminary data.</text>
</comment>
<protein>
    <submittedName>
        <fullName evidence="1">Uncharacterized protein</fullName>
    </submittedName>
</protein>
<proteinExistence type="predicted"/>
<keyword evidence="2" id="KW-1185">Reference proteome</keyword>
<dbReference type="RefSeq" id="XP_044558425.1">
    <property type="nucleotide sequence ID" value="XM_044710806.1"/>
</dbReference>
<sequence length="437" mass="49581">MEDQIIVFGRNDVEQLALSNRSSKCLPTLLDFKSNAKAFPYLQEGIKTIHQGGNRMAILTHQNNLLLTLHDYKMHSKSSSSSSTLEHHNKASIDVPSHDICLLRNNVIDVAVGFSHCLFLTKQHELYGFGNTSNGRIGISNEQMMDNEDAIITNTFKRLYNIKCFQVPLSHLMDEDEFITSIYALGQGTICKTNRENLITFGWNYRGELCSQVKSDRQSPKKITFFNSSIIDGIYTGYSHVMFLVNKRTDIKLYVCGWNELGQLGLGHNSNVFSITENEFCTFKHDIVDISLGYDFSMFLTRQGKVYGCGKLPSPPSDTIKYFGAFYEFKLDGITQITCGYYHALFVVNHKQIIACGSNDCFQCGFSDEDETNYGISNCRPLNITNPLPLRLLSAGQYCSAILFSFGQVKYEAEKRMKERLLRAFEESKLIDIIILR</sequence>
<dbReference type="Proteomes" id="UP000444721">
    <property type="component" value="Unassembled WGS sequence"/>
</dbReference>
<dbReference type="GO" id="GO:0005737">
    <property type="term" value="C:cytoplasm"/>
    <property type="evidence" value="ECO:0007669"/>
    <property type="project" value="TreeGrafter"/>
</dbReference>
<reference evidence="1 2" key="1">
    <citation type="journal article" date="2019" name="Sci. Rep.">
        <title>Nanopore sequencing improves the draft genome of the human pathogenic amoeba Naegleria fowleri.</title>
        <authorList>
            <person name="Liechti N."/>
            <person name="Schurch N."/>
            <person name="Bruggmann R."/>
            <person name="Wittwer M."/>
        </authorList>
    </citation>
    <scope>NUCLEOTIDE SEQUENCE [LARGE SCALE GENOMIC DNA]</scope>
    <source>
        <strain evidence="1 2">ATCC 30894</strain>
    </source>
</reference>
<dbReference type="OMA" id="VIEHTAN"/>
<dbReference type="Pfam" id="PF13540">
    <property type="entry name" value="RCC1_2"/>
    <property type="match status" value="3"/>
</dbReference>